<evidence type="ECO:0000313" key="2">
    <source>
        <dbReference type="EMBL" id="CAA2969536.1"/>
    </source>
</evidence>
<organism evidence="2 3">
    <name type="scientific">Olea europaea subsp. europaea</name>
    <dbReference type="NCBI Taxonomy" id="158383"/>
    <lineage>
        <taxon>Eukaryota</taxon>
        <taxon>Viridiplantae</taxon>
        <taxon>Streptophyta</taxon>
        <taxon>Embryophyta</taxon>
        <taxon>Tracheophyta</taxon>
        <taxon>Spermatophyta</taxon>
        <taxon>Magnoliopsida</taxon>
        <taxon>eudicotyledons</taxon>
        <taxon>Gunneridae</taxon>
        <taxon>Pentapetalae</taxon>
        <taxon>asterids</taxon>
        <taxon>lamiids</taxon>
        <taxon>Lamiales</taxon>
        <taxon>Oleaceae</taxon>
        <taxon>Oleeae</taxon>
        <taxon>Olea</taxon>
    </lineage>
</organism>
<dbReference type="Proteomes" id="UP000594638">
    <property type="component" value="Unassembled WGS sequence"/>
</dbReference>
<dbReference type="PANTHER" id="PTHR31066:SF66">
    <property type="entry name" value="PB1 DOMAIN-CONTAINING PROTEIN"/>
    <property type="match status" value="1"/>
</dbReference>
<gene>
    <name evidence="2" type="ORF">OLEA9_A104625</name>
</gene>
<proteinExistence type="predicted"/>
<dbReference type="InterPro" id="IPR000270">
    <property type="entry name" value="PB1_dom"/>
</dbReference>
<evidence type="ECO:0000259" key="1">
    <source>
        <dbReference type="SMART" id="SM00666"/>
    </source>
</evidence>
<reference evidence="2 3" key="1">
    <citation type="submission" date="2019-12" db="EMBL/GenBank/DDBJ databases">
        <authorList>
            <person name="Alioto T."/>
            <person name="Alioto T."/>
            <person name="Gomez Garrido J."/>
        </authorList>
    </citation>
    <scope>NUCLEOTIDE SEQUENCE [LARGE SCALE GENOMIC DNA]</scope>
</reference>
<feature type="domain" description="PB1" evidence="1">
    <location>
        <begin position="27"/>
        <end position="111"/>
    </location>
</feature>
<name>A0A8S0QPD4_OLEEU</name>
<dbReference type="Gene3D" id="3.10.20.90">
    <property type="entry name" value="Phosphatidylinositol 3-kinase Catalytic Subunit, Chain A, domain 1"/>
    <property type="match status" value="1"/>
</dbReference>
<dbReference type="Gramene" id="OE9A104625T2">
    <property type="protein sequence ID" value="OE9A104625C2"/>
    <property type="gene ID" value="OE9A104625"/>
</dbReference>
<dbReference type="Pfam" id="PF00564">
    <property type="entry name" value="PB1"/>
    <property type="match status" value="1"/>
</dbReference>
<evidence type="ECO:0000313" key="3">
    <source>
        <dbReference type="Proteomes" id="UP000594638"/>
    </source>
</evidence>
<dbReference type="AlphaFoldDB" id="A0A8S0QPD4"/>
<keyword evidence="3" id="KW-1185">Reference proteome</keyword>
<sequence>MNQASTSDTIKFLYSYGGRIVPRSTKGHDGMVRYDGGHTRVLAVDRSISFAELMVKFGDSCGYLVDLNCKLPNHDLDELVSIKSDQELKALIEEYDGASPGEKIRAVLFPISVKKISPPSSPMSCFDFPSGLPVIQYSAAASSSTTGFRSSSRKNNLQQDTHVVQTPQQVEYSIPSPFSYSQVILGDDETHVASKYVAPSTSNIALNYPIGMAMPFEPPQSAMAGWMYSAPSPYLRLSL</sequence>
<dbReference type="InterPro" id="IPR053198">
    <property type="entry name" value="Gynoecium_Dev_Regulator"/>
</dbReference>
<protein>
    <submittedName>
        <fullName evidence="2">PB1 domain-containing</fullName>
    </submittedName>
</protein>
<accession>A0A8S0QPD4</accession>
<dbReference type="PANTHER" id="PTHR31066">
    <property type="entry name" value="OS05G0427100 PROTEIN-RELATED"/>
    <property type="match status" value="1"/>
</dbReference>
<dbReference type="SUPFAM" id="SSF54277">
    <property type="entry name" value="CAD &amp; PB1 domains"/>
    <property type="match status" value="1"/>
</dbReference>
<dbReference type="SMART" id="SM00666">
    <property type="entry name" value="PB1"/>
    <property type="match status" value="1"/>
</dbReference>
<dbReference type="CDD" id="cd06410">
    <property type="entry name" value="PB1_UP2"/>
    <property type="match status" value="1"/>
</dbReference>
<comment type="caution">
    <text evidence="2">The sequence shown here is derived from an EMBL/GenBank/DDBJ whole genome shotgun (WGS) entry which is preliminary data.</text>
</comment>
<dbReference type="OrthoDB" id="1914296at2759"/>
<dbReference type="EMBL" id="CACTIH010001944">
    <property type="protein sequence ID" value="CAA2969536.1"/>
    <property type="molecule type" value="Genomic_DNA"/>
</dbReference>